<evidence type="ECO:0000313" key="2">
    <source>
        <dbReference type="EMBL" id="KAG7385634.1"/>
    </source>
</evidence>
<dbReference type="EMBL" id="JAGDFM010000117">
    <property type="protein sequence ID" value="KAG7385634.1"/>
    <property type="molecule type" value="Genomic_DNA"/>
</dbReference>
<feature type="region of interest" description="Disordered" evidence="1">
    <location>
        <begin position="33"/>
        <end position="53"/>
    </location>
</feature>
<dbReference type="Proteomes" id="UP000694044">
    <property type="component" value="Unassembled WGS sequence"/>
</dbReference>
<dbReference type="OrthoDB" id="74508at2759"/>
<organism evidence="2 3">
    <name type="scientific">Phytophthora pseudosyringae</name>
    <dbReference type="NCBI Taxonomy" id="221518"/>
    <lineage>
        <taxon>Eukaryota</taxon>
        <taxon>Sar</taxon>
        <taxon>Stramenopiles</taxon>
        <taxon>Oomycota</taxon>
        <taxon>Peronosporomycetes</taxon>
        <taxon>Peronosporales</taxon>
        <taxon>Peronosporaceae</taxon>
        <taxon>Phytophthora</taxon>
    </lineage>
</organism>
<name>A0A8T1W0Z5_9STRA</name>
<evidence type="ECO:0000313" key="3">
    <source>
        <dbReference type="Proteomes" id="UP000694044"/>
    </source>
</evidence>
<evidence type="ECO:0000256" key="1">
    <source>
        <dbReference type="SAM" id="MobiDB-lite"/>
    </source>
</evidence>
<dbReference type="AlphaFoldDB" id="A0A8T1W0Z5"/>
<feature type="compositionally biased region" description="Low complexity" evidence="1">
    <location>
        <begin position="42"/>
        <end position="53"/>
    </location>
</feature>
<protein>
    <submittedName>
        <fullName evidence="2">Uncharacterized protein</fullName>
    </submittedName>
</protein>
<accession>A0A8T1W0Z5</accession>
<keyword evidence="3" id="KW-1185">Reference proteome</keyword>
<reference evidence="2" key="1">
    <citation type="submission" date="2021-02" db="EMBL/GenBank/DDBJ databases">
        <authorList>
            <person name="Palmer J.M."/>
        </authorList>
    </citation>
    <scope>NUCLEOTIDE SEQUENCE</scope>
    <source>
        <strain evidence="2">SCRP734</strain>
    </source>
</reference>
<gene>
    <name evidence="2" type="ORF">PHYPSEUDO_001196</name>
</gene>
<proteinExistence type="predicted"/>
<comment type="caution">
    <text evidence="2">The sequence shown here is derived from an EMBL/GenBank/DDBJ whole genome shotgun (WGS) entry which is preliminary data.</text>
</comment>
<sequence>MAIIDASALRKEDRYATIADAIAVVETFAEQTQRRHARVQQPKPSSNAPAPAAALGFSSSSAAQDEASSVPAASASSNAVILECENAPGCKWFVRLSFVKGEKKWKISSMNTAHHKTHCAESKQAVAANALGFASSMATEQLLASANAGAAVALTAASAGVEAAVDIGASVYAGMVFVSWKEAIGAIRALAHQMGRRAMAEKAAEATWRGKSVMARRVMCQNHRNSNCGWVVVLEEATAASDRYTVLSMSLLHSKECLETCNFNARKEDAPALTAAASRGENAMGATASSTPLGSLVDDVSKYQLTHEMRWSTGKEATKAISDFALVVQRKRAKLL</sequence>